<protein>
    <submittedName>
        <fullName evidence="3">Uncharacterized protein</fullName>
    </submittedName>
</protein>
<feature type="region of interest" description="Disordered" evidence="2">
    <location>
        <begin position="1"/>
        <end position="55"/>
    </location>
</feature>
<proteinExistence type="predicted"/>
<evidence type="ECO:0000313" key="3">
    <source>
        <dbReference type="EMBL" id="CAJ1371268.1"/>
    </source>
</evidence>
<evidence type="ECO:0000256" key="1">
    <source>
        <dbReference type="ARBA" id="ARBA00022737"/>
    </source>
</evidence>
<dbReference type="Pfam" id="PF02493">
    <property type="entry name" value="MORN"/>
    <property type="match status" value="3"/>
</dbReference>
<dbReference type="EMBL" id="CAUJNA010000065">
    <property type="protein sequence ID" value="CAJ1371268.1"/>
    <property type="molecule type" value="Genomic_DNA"/>
</dbReference>
<dbReference type="SMART" id="SM00698">
    <property type="entry name" value="MORN"/>
    <property type="match status" value="3"/>
</dbReference>
<evidence type="ECO:0000313" key="4">
    <source>
        <dbReference type="Proteomes" id="UP001178507"/>
    </source>
</evidence>
<reference evidence="3" key="1">
    <citation type="submission" date="2023-08" db="EMBL/GenBank/DDBJ databases">
        <authorList>
            <person name="Chen Y."/>
            <person name="Shah S."/>
            <person name="Dougan E. K."/>
            <person name="Thang M."/>
            <person name="Chan C."/>
        </authorList>
    </citation>
    <scope>NUCLEOTIDE SEQUENCE</scope>
</reference>
<accession>A0AA36HN62</accession>
<evidence type="ECO:0000256" key="2">
    <source>
        <dbReference type="SAM" id="MobiDB-lite"/>
    </source>
</evidence>
<dbReference type="Proteomes" id="UP001178507">
    <property type="component" value="Unassembled WGS sequence"/>
</dbReference>
<keyword evidence="1" id="KW-0677">Repeat</keyword>
<organism evidence="3 4">
    <name type="scientific">Effrenium voratum</name>
    <dbReference type="NCBI Taxonomy" id="2562239"/>
    <lineage>
        <taxon>Eukaryota</taxon>
        <taxon>Sar</taxon>
        <taxon>Alveolata</taxon>
        <taxon>Dinophyceae</taxon>
        <taxon>Suessiales</taxon>
        <taxon>Symbiodiniaceae</taxon>
        <taxon>Effrenium</taxon>
    </lineage>
</organism>
<comment type="caution">
    <text evidence="3">The sequence shown here is derived from an EMBL/GenBank/DDBJ whole genome shotgun (WGS) entry which is preliminary data.</text>
</comment>
<feature type="region of interest" description="Disordered" evidence="2">
    <location>
        <begin position="113"/>
        <end position="158"/>
    </location>
</feature>
<keyword evidence="4" id="KW-1185">Reference proteome</keyword>
<dbReference type="PANTHER" id="PTHR23084:SF262">
    <property type="entry name" value="FYVE-TYPE DOMAIN-CONTAINING PROTEIN"/>
    <property type="match status" value="1"/>
</dbReference>
<sequence length="158" mass="16895">MRGSDEPAPAPTELRAGVAEVTKELGTNFGPEDDGAGGDAKGVPRDDDGSVHYDGGVRYTGQWLGEMRHGFGLLEREGSCYEGQFQNNMAHGSGRLVCGGDTYDGEWREDKAHGFGRHVQKDGPSTLAKPRRSALLEGDPLSPLSNPEAGMNQGQQRP</sequence>
<feature type="compositionally biased region" description="Basic and acidic residues" evidence="2">
    <location>
        <begin position="42"/>
        <end position="51"/>
    </location>
</feature>
<dbReference type="AlphaFoldDB" id="A0AA36HN62"/>
<gene>
    <name evidence="3" type="ORF">EVOR1521_LOCUS1621</name>
</gene>
<dbReference type="PANTHER" id="PTHR23084">
    <property type="entry name" value="PHOSPHATIDYLINOSITOL-4-PHOSPHATE 5-KINASE RELATED"/>
    <property type="match status" value="1"/>
</dbReference>
<dbReference type="InterPro" id="IPR003409">
    <property type="entry name" value="MORN"/>
</dbReference>
<dbReference type="SUPFAM" id="SSF82185">
    <property type="entry name" value="Histone H3 K4-specific methyltransferase SET7/9 N-terminal domain"/>
    <property type="match status" value="1"/>
</dbReference>
<name>A0AA36HN62_9DINO</name>